<keyword evidence="2" id="KW-1185">Reference proteome</keyword>
<reference evidence="1 2" key="2">
    <citation type="submission" date="2018-11" db="EMBL/GenBank/DDBJ databases">
        <authorList>
            <consortium name="Pathogen Informatics"/>
        </authorList>
    </citation>
    <scope>NUCLEOTIDE SEQUENCE [LARGE SCALE GENOMIC DNA]</scope>
</reference>
<dbReference type="Proteomes" id="UP000267606">
    <property type="component" value="Unassembled WGS sequence"/>
</dbReference>
<evidence type="ECO:0000313" key="2">
    <source>
        <dbReference type="Proteomes" id="UP000267606"/>
    </source>
</evidence>
<dbReference type="AlphaFoldDB" id="A0A183I8J9"/>
<evidence type="ECO:0000313" key="1">
    <source>
        <dbReference type="EMBL" id="VDP26662.1"/>
    </source>
</evidence>
<reference evidence="3" key="1">
    <citation type="submission" date="2016-06" db="UniProtKB">
        <authorList>
            <consortium name="WormBaseParasite"/>
        </authorList>
    </citation>
    <scope>IDENTIFICATION</scope>
</reference>
<protein>
    <submittedName>
        <fullName evidence="1 3">Uncharacterized protein</fullName>
    </submittedName>
</protein>
<dbReference type="EMBL" id="UZAJ01043868">
    <property type="protein sequence ID" value="VDP26662.1"/>
    <property type="molecule type" value="Genomic_DNA"/>
</dbReference>
<name>A0A183I8J9_9BILA</name>
<dbReference type="WBParaSite" id="OFLC_0001607401-mRNA-1">
    <property type="protein sequence ID" value="OFLC_0001607401-mRNA-1"/>
    <property type="gene ID" value="OFLC_0001607401"/>
</dbReference>
<evidence type="ECO:0000313" key="3">
    <source>
        <dbReference type="WBParaSite" id="OFLC_0001607401-mRNA-1"/>
    </source>
</evidence>
<gene>
    <name evidence="1" type="ORF">OFLC_LOCUS16061</name>
</gene>
<accession>A0A183I8J9</accession>
<organism evidence="3">
    <name type="scientific">Onchocerca flexuosa</name>
    <dbReference type="NCBI Taxonomy" id="387005"/>
    <lineage>
        <taxon>Eukaryota</taxon>
        <taxon>Metazoa</taxon>
        <taxon>Ecdysozoa</taxon>
        <taxon>Nematoda</taxon>
        <taxon>Chromadorea</taxon>
        <taxon>Rhabditida</taxon>
        <taxon>Spirurina</taxon>
        <taxon>Spiruromorpha</taxon>
        <taxon>Filarioidea</taxon>
        <taxon>Onchocercidae</taxon>
        <taxon>Onchocerca</taxon>
    </lineage>
</organism>
<proteinExistence type="predicted"/>
<sequence length="84" mass="9854">MFQILQDVCHRVQREITFQLGRLRGFGPATVNFRLSLVRILANKTSPLRFANRKGDCRVFLWKGRILTRNEYLKMNNISIDGIM</sequence>